<name>A0A1I4IXM7_9BACI</name>
<reference evidence="2" key="1">
    <citation type="submission" date="2016-10" db="EMBL/GenBank/DDBJ databases">
        <authorList>
            <person name="Varghese N."/>
            <person name="Submissions S."/>
        </authorList>
    </citation>
    <scope>NUCLEOTIDE SEQUENCE [LARGE SCALE GENOMIC DNA]</scope>
    <source>
        <strain evidence="2">CGMCC 1.4250</strain>
    </source>
</reference>
<proteinExistence type="predicted"/>
<protein>
    <submittedName>
        <fullName evidence="1">Uncharacterized protein</fullName>
    </submittedName>
</protein>
<dbReference type="OrthoDB" id="2716638at2"/>
<evidence type="ECO:0000313" key="1">
    <source>
        <dbReference type="EMBL" id="SFL58611.1"/>
    </source>
</evidence>
<accession>A0A1I4IXM7</accession>
<dbReference type="Proteomes" id="UP000198565">
    <property type="component" value="Unassembled WGS sequence"/>
</dbReference>
<organism evidence="1 2">
    <name type="scientific">Gracilibacillus orientalis</name>
    <dbReference type="NCBI Taxonomy" id="334253"/>
    <lineage>
        <taxon>Bacteria</taxon>
        <taxon>Bacillati</taxon>
        <taxon>Bacillota</taxon>
        <taxon>Bacilli</taxon>
        <taxon>Bacillales</taxon>
        <taxon>Bacillaceae</taxon>
        <taxon>Gracilibacillus</taxon>
    </lineage>
</organism>
<dbReference type="EMBL" id="FOTR01000002">
    <property type="protein sequence ID" value="SFL58611.1"/>
    <property type="molecule type" value="Genomic_DNA"/>
</dbReference>
<sequence>MKRSYLFLIMLFFFVLINVGCSDKDEVDAPTISINQNSEYEKTFRDLSLGVLFNFYFYLPSADKRWVTLWVERYIDGKKDSQPLTQLSYGNSPEDVDEGPLGFGMINENSEDALVFLYGPGASTQPSKIDLKPMTSIGSSLEYAIGKEEVELKL</sequence>
<evidence type="ECO:0000313" key="2">
    <source>
        <dbReference type="Proteomes" id="UP000198565"/>
    </source>
</evidence>
<gene>
    <name evidence="1" type="ORF">SAMN04487943_102334</name>
</gene>
<dbReference type="AlphaFoldDB" id="A0A1I4IXM7"/>
<keyword evidence="2" id="KW-1185">Reference proteome</keyword>
<dbReference type="RefSeq" id="WP_091482079.1">
    <property type="nucleotide sequence ID" value="NZ_FOTR01000002.1"/>
</dbReference>